<accession>A0ABU3Z983</accession>
<dbReference type="EC" id="3.4.24.-" evidence="11"/>
<evidence type="ECO:0000256" key="4">
    <source>
        <dbReference type="ARBA" id="ARBA00022670"/>
    </source>
</evidence>
<evidence type="ECO:0000256" key="3">
    <source>
        <dbReference type="ARBA" id="ARBA00007931"/>
    </source>
</evidence>
<dbReference type="InterPro" id="IPR008915">
    <property type="entry name" value="Peptidase_M50"/>
</dbReference>
<keyword evidence="5 11" id="KW-0812">Transmembrane</keyword>
<keyword evidence="10 11" id="KW-0472">Membrane</keyword>
<evidence type="ECO:0000313" key="14">
    <source>
        <dbReference type="Proteomes" id="UP001272515"/>
    </source>
</evidence>
<dbReference type="Proteomes" id="UP001272515">
    <property type="component" value="Unassembled WGS sequence"/>
</dbReference>
<feature type="domain" description="PDZ" evidence="12">
    <location>
        <begin position="110"/>
        <end position="180"/>
    </location>
</feature>
<keyword evidence="8 11" id="KW-1133">Transmembrane helix</keyword>
<feature type="transmembrane region" description="Helical" evidence="11">
    <location>
        <begin position="314"/>
        <end position="332"/>
    </location>
</feature>
<keyword evidence="7 11" id="KW-0862">Zinc</keyword>
<keyword evidence="11" id="KW-0479">Metal-binding</keyword>
<evidence type="ECO:0000256" key="7">
    <source>
        <dbReference type="ARBA" id="ARBA00022833"/>
    </source>
</evidence>
<dbReference type="InterPro" id="IPR036034">
    <property type="entry name" value="PDZ_sf"/>
</dbReference>
<feature type="transmembrane region" description="Helical" evidence="11">
    <location>
        <begin position="90"/>
        <end position="114"/>
    </location>
</feature>
<dbReference type="InterPro" id="IPR004387">
    <property type="entry name" value="Pept_M50_Zn"/>
</dbReference>
<dbReference type="Pfam" id="PF17820">
    <property type="entry name" value="PDZ_6"/>
    <property type="match status" value="1"/>
</dbReference>
<keyword evidence="6 11" id="KW-0378">Hydrolase</keyword>
<gene>
    <name evidence="13" type="primary">rseP</name>
    <name evidence="13" type="ORF">RVY80_06355</name>
</gene>
<organism evidence="13 14">
    <name type="scientific">Veillonella absiana</name>
    <dbReference type="NCBI Taxonomy" id="3079305"/>
    <lineage>
        <taxon>Bacteria</taxon>
        <taxon>Bacillati</taxon>
        <taxon>Bacillota</taxon>
        <taxon>Negativicutes</taxon>
        <taxon>Veillonellales</taxon>
        <taxon>Veillonellaceae</taxon>
        <taxon>Veillonella</taxon>
    </lineage>
</organism>
<protein>
    <recommendedName>
        <fullName evidence="11">Zinc metalloprotease</fullName>
        <ecNumber evidence="11">3.4.24.-</ecNumber>
    </recommendedName>
</protein>
<dbReference type="RefSeq" id="WP_317329980.1">
    <property type="nucleotide sequence ID" value="NZ_JAWJZA010000003.1"/>
</dbReference>
<dbReference type="GO" id="GO:0008237">
    <property type="term" value="F:metallopeptidase activity"/>
    <property type="evidence" value="ECO:0007669"/>
    <property type="project" value="UniProtKB-KW"/>
</dbReference>
<dbReference type="CDD" id="cd06163">
    <property type="entry name" value="S2P-M50_PDZ_RseP-like"/>
    <property type="match status" value="1"/>
</dbReference>
<evidence type="ECO:0000256" key="1">
    <source>
        <dbReference type="ARBA" id="ARBA00001947"/>
    </source>
</evidence>
<reference evidence="13 14" key="1">
    <citation type="submission" date="2023-10" db="EMBL/GenBank/DDBJ databases">
        <title>Veillonella sp. nov., isolated from a pig farm feces dump.</title>
        <authorList>
            <person name="Chang Y.-H."/>
        </authorList>
    </citation>
    <scope>NUCLEOTIDE SEQUENCE [LARGE SCALE GENOMIC DNA]</scope>
    <source>
        <strain evidence="13 14">YH-vei2233</strain>
    </source>
</reference>
<dbReference type="EMBL" id="JAWJZB010000006">
    <property type="protein sequence ID" value="MDV5088465.1"/>
    <property type="molecule type" value="Genomic_DNA"/>
</dbReference>
<comment type="similarity">
    <text evidence="3 11">Belongs to the peptidase M50B family.</text>
</comment>
<dbReference type="SUPFAM" id="SSF50156">
    <property type="entry name" value="PDZ domain-like"/>
    <property type="match status" value="1"/>
</dbReference>
<comment type="cofactor">
    <cofactor evidence="1 11">
        <name>Zn(2+)</name>
        <dbReference type="ChEBI" id="CHEBI:29105"/>
    </cofactor>
</comment>
<evidence type="ECO:0000256" key="6">
    <source>
        <dbReference type="ARBA" id="ARBA00022801"/>
    </source>
</evidence>
<dbReference type="InterPro" id="IPR001478">
    <property type="entry name" value="PDZ"/>
</dbReference>
<sequence length="338" mass="36684">MITMLATIFVFGVIVFIHELGHFVTAKACGMRVDEFAIGFGPAIVKVQKDETLYSIRAIPLGGYNKIAGMSDEEELDDRSFLNKPAWQRFIVISAGAVFNFLLAILIVFSILVISGAPSPSSEPVIGRMHSTGPAAIAHLEVNDKITSINGKKITKWTDIAIALQGTQKHAIPIVVERNGQMIESTIIPMETDNGRAIIGINPSSIMTKYPIGEAAYRAVAYTVNMVHQMITGLWSMIVGTEEAQLAGPVGVAQMAGEVAQIGFVYLLQFTAILSINLGVINLLPLPVLDGGHLIIILVESITRRKLPPKALQYIQMAGLALLLFIFLYTTVQDISRI</sequence>
<dbReference type="NCBIfam" id="TIGR00054">
    <property type="entry name" value="RIP metalloprotease RseP"/>
    <property type="match status" value="1"/>
</dbReference>
<dbReference type="InterPro" id="IPR041489">
    <property type="entry name" value="PDZ_6"/>
</dbReference>
<dbReference type="PANTHER" id="PTHR42837">
    <property type="entry name" value="REGULATOR OF SIGMA-E PROTEASE RSEP"/>
    <property type="match status" value="1"/>
</dbReference>
<evidence type="ECO:0000313" key="13">
    <source>
        <dbReference type="EMBL" id="MDV5088465.1"/>
    </source>
</evidence>
<comment type="caution">
    <text evidence="13">The sequence shown here is derived from an EMBL/GenBank/DDBJ whole genome shotgun (WGS) entry which is preliminary data.</text>
</comment>
<evidence type="ECO:0000256" key="10">
    <source>
        <dbReference type="ARBA" id="ARBA00023136"/>
    </source>
</evidence>
<evidence type="ECO:0000256" key="5">
    <source>
        <dbReference type="ARBA" id="ARBA00022692"/>
    </source>
</evidence>
<evidence type="ECO:0000256" key="9">
    <source>
        <dbReference type="ARBA" id="ARBA00023049"/>
    </source>
</evidence>
<feature type="transmembrane region" description="Helical" evidence="11">
    <location>
        <begin position="264"/>
        <end position="284"/>
    </location>
</feature>
<dbReference type="PANTHER" id="PTHR42837:SF2">
    <property type="entry name" value="MEMBRANE METALLOPROTEASE ARASP2, CHLOROPLASTIC-RELATED"/>
    <property type="match status" value="1"/>
</dbReference>
<dbReference type="SMART" id="SM00228">
    <property type="entry name" value="PDZ"/>
    <property type="match status" value="1"/>
</dbReference>
<comment type="subcellular location">
    <subcellularLocation>
        <location evidence="2">Membrane</location>
        <topology evidence="2">Multi-pass membrane protein</topology>
    </subcellularLocation>
</comment>
<keyword evidence="4" id="KW-0645">Protease</keyword>
<evidence type="ECO:0000256" key="11">
    <source>
        <dbReference type="RuleBase" id="RU362031"/>
    </source>
</evidence>
<keyword evidence="14" id="KW-1185">Reference proteome</keyword>
<name>A0ABU3Z983_9FIRM</name>
<dbReference type="Pfam" id="PF02163">
    <property type="entry name" value="Peptidase_M50"/>
    <property type="match status" value="1"/>
</dbReference>
<proteinExistence type="inferred from homology"/>
<dbReference type="Gene3D" id="2.30.42.10">
    <property type="match status" value="1"/>
</dbReference>
<keyword evidence="9 11" id="KW-0482">Metalloprotease</keyword>
<evidence type="ECO:0000256" key="8">
    <source>
        <dbReference type="ARBA" id="ARBA00022989"/>
    </source>
</evidence>
<evidence type="ECO:0000256" key="2">
    <source>
        <dbReference type="ARBA" id="ARBA00004141"/>
    </source>
</evidence>
<evidence type="ECO:0000259" key="12">
    <source>
        <dbReference type="SMART" id="SM00228"/>
    </source>
</evidence>